<accession>A0A3L6NMI2</accession>
<comment type="caution">
    <text evidence="2">The sequence shown here is derived from an EMBL/GenBank/DDBJ whole genome shotgun (WGS) entry which is preliminary data.</text>
</comment>
<gene>
    <name evidence="2" type="ORF">BFJ65_g6511</name>
</gene>
<proteinExistence type="predicted"/>
<sequence>MRASLPQLPLLLSKHTNYSLLTFQTRNHPLRQKLTPGSTATVHSARPLTPSQSQGNQRGVDTPCPIPAVSAPSPTTIPQTPTKRKRHGAILPSGHMFAWHRGRQVNLTTEVEPLMLNHPSVQSASCLS</sequence>
<evidence type="ECO:0000313" key="3">
    <source>
        <dbReference type="Proteomes" id="UP000270866"/>
    </source>
</evidence>
<evidence type="ECO:0000256" key="1">
    <source>
        <dbReference type="SAM" id="MobiDB-lite"/>
    </source>
</evidence>
<dbReference type="AlphaFoldDB" id="A0A3L6NMI2"/>
<evidence type="ECO:0000313" key="2">
    <source>
        <dbReference type="EMBL" id="RKK19800.1"/>
    </source>
</evidence>
<organism evidence="2 3">
    <name type="scientific">Fusarium oxysporum f. sp. cepae</name>
    <dbReference type="NCBI Taxonomy" id="396571"/>
    <lineage>
        <taxon>Eukaryota</taxon>
        <taxon>Fungi</taxon>
        <taxon>Dikarya</taxon>
        <taxon>Ascomycota</taxon>
        <taxon>Pezizomycotina</taxon>
        <taxon>Sordariomycetes</taxon>
        <taxon>Hypocreomycetidae</taxon>
        <taxon>Hypocreales</taxon>
        <taxon>Nectriaceae</taxon>
        <taxon>Fusarium</taxon>
        <taxon>Fusarium oxysporum species complex</taxon>
    </lineage>
</organism>
<feature type="compositionally biased region" description="Polar residues" evidence="1">
    <location>
        <begin position="72"/>
        <end position="81"/>
    </location>
</feature>
<name>A0A3L6NMI2_FUSOX</name>
<feature type="compositionally biased region" description="Polar residues" evidence="1">
    <location>
        <begin position="49"/>
        <end position="59"/>
    </location>
</feature>
<dbReference type="EMBL" id="MRCU01000004">
    <property type="protein sequence ID" value="RKK19800.1"/>
    <property type="molecule type" value="Genomic_DNA"/>
</dbReference>
<reference evidence="2 3" key="1">
    <citation type="journal article" date="2018" name="Sci. Rep.">
        <title>Characterisation of pathogen-specific regions and novel effector candidates in Fusarium oxysporum f. sp. cepae.</title>
        <authorList>
            <person name="Armitage A.D."/>
            <person name="Taylor A."/>
            <person name="Sobczyk M.K."/>
            <person name="Baxter L."/>
            <person name="Greenfield B.P."/>
            <person name="Bates H.J."/>
            <person name="Wilson F."/>
            <person name="Jackson A.C."/>
            <person name="Ott S."/>
            <person name="Harrison R.J."/>
            <person name="Clarkson J.P."/>
        </authorList>
    </citation>
    <scope>NUCLEOTIDE SEQUENCE [LARGE SCALE GENOMIC DNA]</scope>
    <source>
        <strain evidence="2 3">FoC_Fus2</strain>
    </source>
</reference>
<feature type="region of interest" description="Disordered" evidence="1">
    <location>
        <begin position="31"/>
        <end position="87"/>
    </location>
</feature>
<protein>
    <submittedName>
        <fullName evidence="2">Uncharacterized protein</fullName>
    </submittedName>
</protein>
<dbReference type="Proteomes" id="UP000270866">
    <property type="component" value="Chromosome 7"/>
</dbReference>